<feature type="transmembrane region" description="Helical" evidence="2">
    <location>
        <begin position="887"/>
        <end position="904"/>
    </location>
</feature>
<feature type="transmembrane region" description="Helical" evidence="2">
    <location>
        <begin position="166"/>
        <end position="183"/>
    </location>
</feature>
<feature type="transmembrane region" description="Helical" evidence="2">
    <location>
        <begin position="525"/>
        <end position="550"/>
    </location>
</feature>
<feature type="compositionally biased region" description="Low complexity" evidence="1">
    <location>
        <begin position="113"/>
        <end position="122"/>
    </location>
</feature>
<accession>A0A5C4JP19</accession>
<feature type="transmembrane region" description="Helical" evidence="2">
    <location>
        <begin position="48"/>
        <end position="67"/>
    </location>
</feature>
<feature type="transmembrane region" description="Helical" evidence="2">
    <location>
        <begin position="455"/>
        <end position="471"/>
    </location>
</feature>
<dbReference type="OrthoDB" id="5422830at2"/>
<feature type="region of interest" description="Disordered" evidence="1">
    <location>
        <begin position="86"/>
        <end position="143"/>
    </location>
</feature>
<keyword evidence="2" id="KW-0812">Transmembrane</keyword>
<keyword evidence="2" id="KW-1133">Transmembrane helix</keyword>
<dbReference type="InterPro" id="IPR014600">
    <property type="entry name" value="UCP035905_mem"/>
</dbReference>
<sequence length="953" mass="101975">MMQRRCTKERSNLLNRRVGPKIDSDFRADALDLPYCVVKVESLDMTSFFEFLVLILVLALIASNAGMRKRMKRLEDMHRALRSRLEQLEHRQEPSIAAPTGEPERATAEPEEAVPGPGKKAAAPPPKHKGSADAGKASPAPSGPPRAFVFTGEMLQRFGEWLRQNWTIALAALSLALGGIFMVQYGVENGLLTPVWRVVGALLLGVVLVGAGEGLRRRFGDEQTPSTRYLPSVFAGAGVVTLFAAVLAARLLYGLVSAEATLAGLVLVSILAVALGWLYGSVLSAVGIIGATAAPFLVGGESDGGWLFFYYFAFIAIAGLAVDSVKRWAWVSALVLIATATAATGLYLATGGLIHYTAFLALSWLAAVILPVQSFTPSHAGQTVLATIAGLKPRADFPARAAAAMTVFVSVAGLLLSLDAPSAAEANIAFLLIALVLAATLLWMRRAEALKDMPFLPAAAFLTVPVLQVVERGPLFETFLAALQPPADATAGSFSFVTLTLILSTVASLMAFWRMNRCKDDDRAAFGFALGAATFAPAAAFIFEFLWSPAAAFGDYLWSIHLLAISVVMALLTERTLRAEDRNRRQMRAALFAIAALSMLALALFVVLTEVALTLALGVVVVLTIAIDRRFDLALIGIFTKVALAIIAFRLVANPGFFWAVRGNTAWLALLEAYGGTLVLLYAGWHLTVSRARQSVQVAIGTTTWTVAAVFACAVLQRLVPDEPGLLAAVMAVAMLAQINRLPITGRWLRLFRLALTVLFGFIAAILIAVPLTISNPVLYRNNLVWGPPIFDSLALSYLPLAAVLAIGALKIGTLKRWLRIGFVGVASLLAGFYVACEIRRFWHGPDLSAPGVTQPELYSYTIALLIVCATLLAVSFSRRSNALRKVAMAATGLTIAKVFLVDISGLEGLLRVVSLIGLGLALAGLGWLDRIMNQRWNRMAGPSEVSGGGQDR</sequence>
<keyword evidence="4" id="KW-1185">Reference proteome</keyword>
<comment type="caution">
    <text evidence="3">The sequence shown here is derived from an EMBL/GenBank/DDBJ whole genome shotgun (WGS) entry which is preliminary data.</text>
</comment>
<dbReference type="InterPro" id="IPR019286">
    <property type="entry name" value="DUF2339_TM"/>
</dbReference>
<feature type="transmembrane region" description="Helical" evidence="2">
    <location>
        <begin position="589"/>
        <end position="605"/>
    </location>
</feature>
<evidence type="ECO:0000313" key="4">
    <source>
        <dbReference type="Proteomes" id="UP000307874"/>
    </source>
</evidence>
<feature type="transmembrane region" description="Helical" evidence="2">
    <location>
        <begin position="665"/>
        <end position="685"/>
    </location>
</feature>
<feature type="transmembrane region" description="Helical" evidence="2">
    <location>
        <begin position="304"/>
        <end position="322"/>
    </location>
</feature>
<protein>
    <submittedName>
        <fullName evidence="3">DUF2339 domain-containing protein</fullName>
    </submittedName>
</protein>
<feature type="transmembrane region" description="Helical" evidence="2">
    <location>
        <begin position="329"/>
        <end position="348"/>
    </location>
</feature>
<dbReference type="PANTHER" id="PTHR38434:SF1">
    <property type="entry name" value="BLL2549 PROTEIN"/>
    <property type="match status" value="1"/>
</dbReference>
<feature type="transmembrane region" description="Helical" evidence="2">
    <location>
        <begin position="491"/>
        <end position="513"/>
    </location>
</feature>
<reference evidence="3 4" key="2">
    <citation type="submission" date="2019-06" db="EMBL/GenBank/DDBJ databases">
        <title>Martelella lutilitoris sp. nov., isolated from a tidal mudflat.</title>
        <authorList>
            <person name="Kim Y.-J."/>
        </authorList>
    </citation>
    <scope>NUCLEOTIDE SEQUENCE [LARGE SCALE GENOMIC DNA]</scope>
    <source>
        <strain evidence="3 4">GH2-6</strain>
    </source>
</reference>
<feature type="transmembrane region" description="Helical" evidence="2">
    <location>
        <begin position="397"/>
        <end position="418"/>
    </location>
</feature>
<feature type="transmembrane region" description="Helical" evidence="2">
    <location>
        <begin position="634"/>
        <end position="653"/>
    </location>
</feature>
<evidence type="ECO:0000256" key="1">
    <source>
        <dbReference type="SAM" id="MobiDB-lite"/>
    </source>
</evidence>
<feature type="transmembrane region" description="Helical" evidence="2">
    <location>
        <begin position="227"/>
        <end position="249"/>
    </location>
</feature>
<feature type="transmembrane region" description="Helical" evidence="2">
    <location>
        <begin position="910"/>
        <end position="929"/>
    </location>
</feature>
<organism evidence="3 4">
    <name type="scientific">Martelella lutilitoris</name>
    <dbReference type="NCBI Taxonomy" id="2583532"/>
    <lineage>
        <taxon>Bacteria</taxon>
        <taxon>Pseudomonadati</taxon>
        <taxon>Pseudomonadota</taxon>
        <taxon>Alphaproteobacteria</taxon>
        <taxon>Hyphomicrobiales</taxon>
        <taxon>Aurantimonadaceae</taxon>
        <taxon>Martelella</taxon>
    </lineage>
</organism>
<feature type="transmembrane region" description="Helical" evidence="2">
    <location>
        <begin position="794"/>
        <end position="814"/>
    </location>
</feature>
<reference evidence="3 4" key="1">
    <citation type="submission" date="2019-05" db="EMBL/GenBank/DDBJ databases">
        <authorList>
            <person name="Lee S.D."/>
        </authorList>
    </citation>
    <scope>NUCLEOTIDE SEQUENCE [LARGE SCALE GENOMIC DNA]</scope>
    <source>
        <strain evidence="3 4">GH2-6</strain>
    </source>
</reference>
<evidence type="ECO:0000256" key="2">
    <source>
        <dbReference type="SAM" id="Phobius"/>
    </source>
</evidence>
<feature type="transmembrane region" description="Helical" evidence="2">
    <location>
        <begin position="751"/>
        <end position="774"/>
    </location>
</feature>
<dbReference type="AlphaFoldDB" id="A0A5C4JP19"/>
<evidence type="ECO:0000313" key="3">
    <source>
        <dbReference type="EMBL" id="TNB46329.1"/>
    </source>
</evidence>
<feature type="transmembrane region" description="Helical" evidence="2">
    <location>
        <begin position="611"/>
        <end position="627"/>
    </location>
</feature>
<keyword evidence="2" id="KW-0472">Membrane</keyword>
<feature type="transmembrane region" description="Helical" evidence="2">
    <location>
        <begin position="556"/>
        <end position="577"/>
    </location>
</feature>
<feature type="transmembrane region" description="Helical" evidence="2">
    <location>
        <begin position="424"/>
        <end position="443"/>
    </location>
</feature>
<dbReference type="EMBL" id="VCLB01000010">
    <property type="protein sequence ID" value="TNB46329.1"/>
    <property type="molecule type" value="Genomic_DNA"/>
</dbReference>
<feature type="transmembrane region" description="Helical" evidence="2">
    <location>
        <begin position="195"/>
        <end position="215"/>
    </location>
</feature>
<gene>
    <name evidence="3" type="ORF">FF124_17490</name>
</gene>
<feature type="transmembrane region" description="Helical" evidence="2">
    <location>
        <begin position="726"/>
        <end position="744"/>
    </location>
</feature>
<name>A0A5C4JP19_9HYPH</name>
<proteinExistence type="predicted"/>
<dbReference type="Proteomes" id="UP000307874">
    <property type="component" value="Unassembled WGS sequence"/>
</dbReference>
<feature type="transmembrane region" description="Helical" evidence="2">
    <location>
        <begin position="354"/>
        <end position="376"/>
    </location>
</feature>
<dbReference type="PANTHER" id="PTHR38434">
    <property type="entry name" value="BLL2549 PROTEIN"/>
    <property type="match status" value="1"/>
</dbReference>
<dbReference type="PIRSF" id="PIRSF035905">
    <property type="entry name" value="UCP035905_mp"/>
    <property type="match status" value="1"/>
</dbReference>
<feature type="transmembrane region" description="Helical" evidence="2">
    <location>
        <begin position="821"/>
        <end position="843"/>
    </location>
</feature>
<feature type="transmembrane region" description="Helical" evidence="2">
    <location>
        <begin position="697"/>
        <end position="720"/>
    </location>
</feature>
<feature type="transmembrane region" description="Helical" evidence="2">
    <location>
        <begin position="858"/>
        <end position="875"/>
    </location>
</feature>
<dbReference type="Pfam" id="PF10101">
    <property type="entry name" value="DUF2339"/>
    <property type="match status" value="2"/>
</dbReference>